<dbReference type="FunFam" id="3.40.1490.10:FF:000001">
    <property type="entry name" value="Peptidyl-tRNA hydrolase 2"/>
    <property type="match status" value="1"/>
</dbReference>
<dbReference type="PANTHER" id="PTHR12649:SF11">
    <property type="entry name" value="PEPTIDYL-TRNA HYDROLASE 2, MITOCHONDRIAL"/>
    <property type="match status" value="1"/>
</dbReference>
<name>A0A8H7EUP4_9FUNG</name>
<dbReference type="SUPFAM" id="SSF102462">
    <property type="entry name" value="Peptidyl-tRNA hydrolase II"/>
    <property type="match status" value="1"/>
</dbReference>
<dbReference type="AlphaFoldDB" id="A0A8H7EUP4"/>
<comment type="similarity">
    <text evidence="3">Belongs to the PTH2 family.</text>
</comment>
<dbReference type="InterPro" id="IPR023476">
    <property type="entry name" value="Pep_tRNA_hydro_II_dom_sf"/>
</dbReference>
<keyword evidence="8" id="KW-1185">Reference proteome</keyword>
<dbReference type="Pfam" id="PF01981">
    <property type="entry name" value="PTH2"/>
    <property type="match status" value="1"/>
</dbReference>
<dbReference type="OrthoDB" id="1733656at2759"/>
<organism evidence="7 8">
    <name type="scientific">Apophysomyces ossiformis</name>
    <dbReference type="NCBI Taxonomy" id="679940"/>
    <lineage>
        <taxon>Eukaryota</taxon>
        <taxon>Fungi</taxon>
        <taxon>Fungi incertae sedis</taxon>
        <taxon>Mucoromycota</taxon>
        <taxon>Mucoromycotina</taxon>
        <taxon>Mucoromycetes</taxon>
        <taxon>Mucorales</taxon>
        <taxon>Mucorineae</taxon>
        <taxon>Mucoraceae</taxon>
        <taxon>Apophysomyces</taxon>
    </lineage>
</organism>
<evidence type="ECO:0000256" key="5">
    <source>
        <dbReference type="SAM" id="MobiDB-lite"/>
    </source>
</evidence>
<keyword evidence="2" id="KW-0378">Hydrolase</keyword>
<evidence type="ECO:0000256" key="3">
    <source>
        <dbReference type="ARBA" id="ARBA00038050"/>
    </source>
</evidence>
<evidence type="ECO:0000256" key="6">
    <source>
        <dbReference type="SAM" id="Phobius"/>
    </source>
</evidence>
<dbReference type="EC" id="3.1.1.29" evidence="1"/>
<evidence type="ECO:0000256" key="2">
    <source>
        <dbReference type="ARBA" id="ARBA00022801"/>
    </source>
</evidence>
<comment type="catalytic activity">
    <reaction evidence="4">
        <text>an N-acyl-L-alpha-aminoacyl-tRNA + H2O = an N-acyl-L-amino acid + a tRNA + H(+)</text>
        <dbReference type="Rhea" id="RHEA:54448"/>
        <dbReference type="Rhea" id="RHEA-COMP:10123"/>
        <dbReference type="Rhea" id="RHEA-COMP:13883"/>
        <dbReference type="ChEBI" id="CHEBI:15377"/>
        <dbReference type="ChEBI" id="CHEBI:15378"/>
        <dbReference type="ChEBI" id="CHEBI:59874"/>
        <dbReference type="ChEBI" id="CHEBI:78442"/>
        <dbReference type="ChEBI" id="CHEBI:138191"/>
        <dbReference type="EC" id="3.1.1.29"/>
    </reaction>
</comment>
<dbReference type="PANTHER" id="PTHR12649">
    <property type="entry name" value="PEPTIDYL-TRNA HYDROLASE 2"/>
    <property type="match status" value="1"/>
</dbReference>
<keyword evidence="6" id="KW-1133">Transmembrane helix</keyword>
<feature type="compositionally biased region" description="Acidic residues" evidence="5">
    <location>
        <begin position="49"/>
        <end position="62"/>
    </location>
</feature>
<reference evidence="7" key="1">
    <citation type="submission" date="2020-01" db="EMBL/GenBank/DDBJ databases">
        <title>Genome Sequencing of Three Apophysomyces-Like Fungal Strains Confirms a Novel Fungal Genus in the Mucoromycota with divergent Burkholderia-like Endosymbiotic Bacteria.</title>
        <authorList>
            <person name="Stajich J.E."/>
            <person name="Macias A.M."/>
            <person name="Carter-House D."/>
            <person name="Lovett B."/>
            <person name="Kasson L.R."/>
            <person name="Berry K."/>
            <person name="Grigoriev I."/>
            <person name="Chang Y."/>
            <person name="Spatafora J."/>
            <person name="Kasson M.T."/>
        </authorList>
    </citation>
    <scope>NUCLEOTIDE SEQUENCE</scope>
    <source>
        <strain evidence="7">NRRL A-21654</strain>
    </source>
</reference>
<feature type="transmembrane region" description="Helical" evidence="6">
    <location>
        <begin position="9"/>
        <end position="28"/>
    </location>
</feature>
<dbReference type="Gene3D" id="3.40.1490.10">
    <property type="entry name" value="Bit1"/>
    <property type="match status" value="1"/>
</dbReference>
<sequence>MGQRMLDNLLTVEVAVAAVVSLITGILIGKQCTAPKSIAKTPRRKEEEQSSSEDDEESDLDELPMGKLDASKYQDFKMVLVVRTDLGMTKGKIAAQCGHATLACYKAIKKSDPNILREWERSGQAKVALKIDSEEKLLELQALALSLNLTAQSIRDAGRTQIAAGSRTVLGIGPGPVELINEVSGHLKLL</sequence>
<keyword evidence="6" id="KW-0812">Transmembrane</keyword>
<dbReference type="InterPro" id="IPR002833">
    <property type="entry name" value="PTH2"/>
</dbReference>
<accession>A0A8H7EUP4</accession>
<dbReference type="CDD" id="cd02430">
    <property type="entry name" value="PTH2"/>
    <property type="match status" value="1"/>
</dbReference>
<dbReference type="GO" id="GO:0005829">
    <property type="term" value="C:cytosol"/>
    <property type="evidence" value="ECO:0007669"/>
    <property type="project" value="TreeGrafter"/>
</dbReference>
<evidence type="ECO:0000313" key="8">
    <source>
        <dbReference type="Proteomes" id="UP000605846"/>
    </source>
</evidence>
<proteinExistence type="inferred from homology"/>
<keyword evidence="6" id="KW-0472">Membrane</keyword>
<dbReference type="NCBIfam" id="TIGR00283">
    <property type="entry name" value="arch_pth2"/>
    <property type="match status" value="1"/>
</dbReference>
<dbReference type="EMBL" id="JABAYA010000001">
    <property type="protein sequence ID" value="KAF7732746.1"/>
    <property type="molecule type" value="Genomic_DNA"/>
</dbReference>
<protein>
    <recommendedName>
        <fullName evidence="1">peptidyl-tRNA hydrolase</fullName>
        <ecNumber evidence="1">3.1.1.29</ecNumber>
    </recommendedName>
</protein>
<evidence type="ECO:0000313" key="7">
    <source>
        <dbReference type="EMBL" id="KAF7732746.1"/>
    </source>
</evidence>
<comment type="caution">
    <text evidence="7">The sequence shown here is derived from an EMBL/GenBank/DDBJ whole genome shotgun (WGS) entry which is preliminary data.</text>
</comment>
<dbReference type="GO" id="GO:0004045">
    <property type="term" value="F:peptidyl-tRNA hydrolase activity"/>
    <property type="evidence" value="ECO:0007669"/>
    <property type="project" value="UniProtKB-EC"/>
</dbReference>
<gene>
    <name evidence="7" type="ORF">EC973_000017</name>
</gene>
<dbReference type="NCBIfam" id="NF003314">
    <property type="entry name" value="PRK04322.1"/>
    <property type="match status" value="1"/>
</dbReference>
<evidence type="ECO:0000256" key="1">
    <source>
        <dbReference type="ARBA" id="ARBA00013260"/>
    </source>
</evidence>
<feature type="region of interest" description="Disordered" evidence="5">
    <location>
        <begin position="37"/>
        <end position="63"/>
    </location>
</feature>
<dbReference type="Proteomes" id="UP000605846">
    <property type="component" value="Unassembled WGS sequence"/>
</dbReference>
<evidence type="ECO:0000256" key="4">
    <source>
        <dbReference type="ARBA" id="ARBA00048707"/>
    </source>
</evidence>